<dbReference type="PANTHER" id="PTHR33935:SF22">
    <property type="entry name" value="OS10G0149400 PROTEIN"/>
    <property type="match status" value="1"/>
</dbReference>
<dbReference type="AlphaFoldDB" id="A0A7J0F7D6"/>
<organism evidence="2 3">
    <name type="scientific">Actinidia rufa</name>
    <dbReference type="NCBI Taxonomy" id="165716"/>
    <lineage>
        <taxon>Eukaryota</taxon>
        <taxon>Viridiplantae</taxon>
        <taxon>Streptophyta</taxon>
        <taxon>Embryophyta</taxon>
        <taxon>Tracheophyta</taxon>
        <taxon>Spermatophyta</taxon>
        <taxon>Magnoliopsida</taxon>
        <taxon>eudicotyledons</taxon>
        <taxon>Gunneridae</taxon>
        <taxon>Pentapetalae</taxon>
        <taxon>asterids</taxon>
        <taxon>Ericales</taxon>
        <taxon>Actinidiaceae</taxon>
        <taxon>Actinidia</taxon>
    </lineage>
</organism>
<dbReference type="EMBL" id="BJWL01000009">
    <property type="protein sequence ID" value="GFY94605.1"/>
    <property type="molecule type" value="Genomic_DNA"/>
</dbReference>
<accession>A0A7J0F7D6</accession>
<evidence type="ECO:0000313" key="2">
    <source>
        <dbReference type="EMBL" id="GFY94605.1"/>
    </source>
</evidence>
<sequence length="216" mass="23708">MGINSLCRGAFLGFWVVLLVATVFCHGDDKAVLEVLGIGECADCAVNNIETSQAFSGLKVTIDCKSEKGELKTRAAGELDKQGKFELSLPEDILENGKLKQECWAQLHSASATPCPAYNGLDSSKIVFKSESAGKHTFTTAGKLEFSPVTCIPIPKIPPKYFHHPKYGSLVPPYSPHPYFHHPKYGSLIPPYSPHPYFHHPKYGSLVPPIPPYHHP</sequence>
<dbReference type="PANTHER" id="PTHR33935">
    <property type="entry name" value="OS10G0148100 PROTEIN"/>
    <property type="match status" value="1"/>
</dbReference>
<gene>
    <name evidence="2" type="ORF">Acr_09g0010510</name>
</gene>
<dbReference type="Pfam" id="PF01190">
    <property type="entry name" value="Pollen_Ole_e_1"/>
    <property type="match status" value="1"/>
</dbReference>
<keyword evidence="1" id="KW-0732">Signal</keyword>
<evidence type="ECO:0000313" key="3">
    <source>
        <dbReference type="Proteomes" id="UP000585474"/>
    </source>
</evidence>
<dbReference type="Proteomes" id="UP000585474">
    <property type="component" value="Unassembled WGS sequence"/>
</dbReference>
<feature type="chain" id="PRO_5029688198" evidence="1">
    <location>
        <begin position="28"/>
        <end position="216"/>
    </location>
</feature>
<evidence type="ECO:0000256" key="1">
    <source>
        <dbReference type="SAM" id="SignalP"/>
    </source>
</evidence>
<dbReference type="OrthoDB" id="692967at2759"/>
<name>A0A7J0F7D6_9ERIC</name>
<protein>
    <submittedName>
        <fullName evidence="2">Proline-rich protein 4</fullName>
    </submittedName>
</protein>
<keyword evidence="3" id="KW-1185">Reference proteome</keyword>
<comment type="caution">
    <text evidence="2">The sequence shown here is derived from an EMBL/GenBank/DDBJ whole genome shotgun (WGS) entry which is preliminary data.</text>
</comment>
<feature type="signal peptide" evidence="1">
    <location>
        <begin position="1"/>
        <end position="27"/>
    </location>
</feature>
<reference evidence="2 3" key="1">
    <citation type="submission" date="2019-07" db="EMBL/GenBank/DDBJ databases">
        <title>De Novo Assembly of kiwifruit Actinidia rufa.</title>
        <authorList>
            <person name="Sugita-Konishi S."/>
            <person name="Sato K."/>
            <person name="Mori E."/>
            <person name="Abe Y."/>
            <person name="Kisaki G."/>
            <person name="Hamano K."/>
            <person name="Suezawa K."/>
            <person name="Otani M."/>
            <person name="Fukuda T."/>
            <person name="Manabe T."/>
            <person name="Gomi K."/>
            <person name="Tabuchi M."/>
            <person name="Akimitsu K."/>
            <person name="Kataoka I."/>
        </authorList>
    </citation>
    <scope>NUCLEOTIDE SEQUENCE [LARGE SCALE GENOMIC DNA]</scope>
    <source>
        <strain evidence="3">cv. Fuchu</strain>
    </source>
</reference>
<proteinExistence type="predicted"/>